<proteinExistence type="predicted"/>
<dbReference type="InterPro" id="IPR025427">
    <property type="entry name" value="DUF4160"/>
</dbReference>
<sequence>MTPIWYDGGEFKLYFYSREEHRLPHVAVMAGRRRLATVAVETGEILAGSLTAQQHRKIKKLLARHADSAVAAFEAALRQEPIARLDRDLRVVTRDEFS</sequence>
<dbReference type="Pfam" id="PF13711">
    <property type="entry name" value="DUF4160"/>
    <property type="match status" value="1"/>
</dbReference>
<keyword evidence="2" id="KW-1185">Reference proteome</keyword>
<gene>
    <name evidence="1" type="ordered locus">MLP_23290</name>
</gene>
<reference evidence="1 2" key="1">
    <citation type="submission" date="2011-05" db="EMBL/GenBank/DDBJ databases">
        <title>Whole genome sequence of Microlunatus phosphovorus NM-1.</title>
        <authorList>
            <person name="Hosoyama A."/>
            <person name="Sasaki K."/>
            <person name="Harada T."/>
            <person name="Igarashi R."/>
            <person name="Kawakoshi A."/>
            <person name="Sasagawa M."/>
            <person name="Fukada J."/>
            <person name="Nakamura S."/>
            <person name="Katano Y."/>
            <person name="Hanada S."/>
            <person name="Kamagata Y."/>
            <person name="Nakamura N."/>
            <person name="Yamazaki S."/>
            <person name="Fujita N."/>
        </authorList>
    </citation>
    <scope>NUCLEOTIDE SEQUENCE [LARGE SCALE GENOMIC DNA]</scope>
    <source>
        <strain evidence="2">ATCC 700054 / DSM 10555 / JCM 9379 / NBRC 101784 / NCIMB 13414 / VKM Ac-1990 / NM-1</strain>
    </source>
</reference>
<name>F5XEX7_MICPN</name>
<protein>
    <recommendedName>
        <fullName evidence="3">DUF4160 domain-containing protein</fullName>
    </recommendedName>
</protein>
<evidence type="ECO:0000313" key="1">
    <source>
        <dbReference type="EMBL" id="BAK35343.1"/>
    </source>
</evidence>
<dbReference type="Proteomes" id="UP000007947">
    <property type="component" value="Chromosome"/>
</dbReference>
<evidence type="ECO:0000313" key="2">
    <source>
        <dbReference type="Proteomes" id="UP000007947"/>
    </source>
</evidence>
<dbReference type="RefSeq" id="WP_013863215.1">
    <property type="nucleotide sequence ID" value="NC_015635.1"/>
</dbReference>
<dbReference type="STRING" id="1032480.MLP_23290"/>
<dbReference type="AlphaFoldDB" id="F5XEX7"/>
<dbReference type="EMBL" id="AP012204">
    <property type="protein sequence ID" value="BAK35343.1"/>
    <property type="molecule type" value="Genomic_DNA"/>
</dbReference>
<dbReference type="HOGENOM" id="CLU_2330597_0_0_11"/>
<dbReference type="KEGG" id="mph:MLP_23290"/>
<accession>F5XEX7</accession>
<organism evidence="1 2">
    <name type="scientific">Microlunatus phosphovorus (strain ATCC 700054 / DSM 10555 / JCM 9379 / NBRC 101784 / NCIMB 13414 / VKM Ac-1990 / NM-1)</name>
    <dbReference type="NCBI Taxonomy" id="1032480"/>
    <lineage>
        <taxon>Bacteria</taxon>
        <taxon>Bacillati</taxon>
        <taxon>Actinomycetota</taxon>
        <taxon>Actinomycetes</taxon>
        <taxon>Propionibacteriales</taxon>
        <taxon>Propionibacteriaceae</taxon>
        <taxon>Microlunatus</taxon>
    </lineage>
</organism>
<dbReference type="OrthoDB" id="122670at2"/>
<evidence type="ECO:0008006" key="3">
    <source>
        <dbReference type="Google" id="ProtNLM"/>
    </source>
</evidence>